<protein>
    <recommendedName>
        <fullName evidence="3">C2 NT-type domain-containing protein</fullName>
    </recommendedName>
</protein>
<dbReference type="EnsemblPlants" id="OPUNC02G34490.1">
    <property type="protein sequence ID" value="OPUNC02G34490.1"/>
    <property type="gene ID" value="OPUNC02G34490"/>
</dbReference>
<dbReference type="eggNOG" id="ENOG502SPFK">
    <property type="taxonomic scope" value="Eukaryota"/>
</dbReference>
<reference evidence="1" key="1">
    <citation type="submission" date="2015-04" db="UniProtKB">
        <authorList>
            <consortium name="EnsemblPlants"/>
        </authorList>
    </citation>
    <scope>IDENTIFICATION</scope>
</reference>
<dbReference type="PANTHER" id="PTHR33414">
    <property type="entry name" value="PROTEIN PLASTID MOVEMENT IMPAIRED 1-RELATED 1"/>
    <property type="match status" value="1"/>
</dbReference>
<dbReference type="InterPro" id="IPR039614">
    <property type="entry name" value="PMI1-like"/>
</dbReference>
<accession>A0A0E0K6W4</accession>
<keyword evidence="2" id="KW-1185">Reference proteome</keyword>
<dbReference type="Gramene" id="OPUNC02G34490.1">
    <property type="protein sequence ID" value="OPUNC02G34490.1"/>
    <property type="gene ID" value="OPUNC02G34490"/>
</dbReference>
<evidence type="ECO:0000313" key="2">
    <source>
        <dbReference type="Proteomes" id="UP000026962"/>
    </source>
</evidence>
<dbReference type="AlphaFoldDB" id="A0A0E0K6W4"/>
<organism evidence="1">
    <name type="scientific">Oryza punctata</name>
    <name type="common">Red rice</name>
    <dbReference type="NCBI Taxonomy" id="4537"/>
    <lineage>
        <taxon>Eukaryota</taxon>
        <taxon>Viridiplantae</taxon>
        <taxon>Streptophyta</taxon>
        <taxon>Embryophyta</taxon>
        <taxon>Tracheophyta</taxon>
        <taxon>Spermatophyta</taxon>
        <taxon>Magnoliopsida</taxon>
        <taxon>Liliopsida</taxon>
        <taxon>Poales</taxon>
        <taxon>Poaceae</taxon>
        <taxon>BOP clade</taxon>
        <taxon>Oryzoideae</taxon>
        <taxon>Oryzeae</taxon>
        <taxon>Oryzinae</taxon>
        <taxon>Oryza</taxon>
    </lineage>
</organism>
<dbReference type="Proteomes" id="UP000026962">
    <property type="component" value="Chromosome 2"/>
</dbReference>
<reference evidence="1" key="2">
    <citation type="submission" date="2018-05" db="EMBL/GenBank/DDBJ databases">
        <title>OpunRS2 (Oryza punctata Reference Sequence Version 2).</title>
        <authorList>
            <person name="Zhang J."/>
            <person name="Kudrna D."/>
            <person name="Lee S."/>
            <person name="Talag J."/>
            <person name="Welchert J."/>
            <person name="Wing R.A."/>
        </authorList>
    </citation>
    <scope>NUCLEOTIDE SEQUENCE [LARGE SCALE GENOMIC DNA]</scope>
</reference>
<name>A0A0E0K6W4_ORYPU</name>
<evidence type="ECO:0000313" key="1">
    <source>
        <dbReference type="EnsemblPlants" id="OPUNC02G34490.1"/>
    </source>
</evidence>
<dbReference type="HOGENOM" id="CLU_036668_0_0_1"/>
<proteinExistence type="predicted"/>
<sequence length="550" mass="57480">MVGKPHHHGSSSLVAEELNLLHRDGGDGGRGGAGLGQWKCRLLGSLAGLGRPRRARCVVCLQVQHVTGLPPAAEGRGVVVGWRGKGGEGEHTSPVRVSRGAAAFDEVFLNYFVAGGATLRSFAVWAALVDSASARGGDLGSFPVDLTEIATAESSNPRFGGKALSFPLGGAVAGAVLTVSVYCRVMEQEENHGGANGRNETLASVIGGEGEHTSPVRVSRGAAAFDEVFLNYFVAGGATLRSFAVWAALVDSASARGGDLGSFPVDLTEIATAESSNPRFGGKALSFPLGGAVAGAVLTVSVYCRVMEQEENHGGANGHARAERKNKGKGSYASCLPDLSCLRNRPSAAAAASGSARRAASLRSDRGGFITIENSVAEMECGNGGGAFGRVEDVDEEGAGFITMEKGTISSRSRSRRPVGEDEAGDMEDEKPCLLMELAPEEAAAAFDVEKVEEEFLAMLEDKYWARSKEIEKGLGVSLDMGLDLGLDLDSLIKDAEMELAKAEQAWRSKVGAAIVEEEEYKDLVRRWSARDAAAAACWPAAAFAFGSPI</sequence>
<evidence type="ECO:0008006" key="3">
    <source>
        <dbReference type="Google" id="ProtNLM"/>
    </source>
</evidence>
<dbReference type="OMA" id="SIYCRVM"/>
<dbReference type="PANTHER" id="PTHR33414:SF5">
    <property type="entry name" value="OS02G0817100 PROTEIN"/>
    <property type="match status" value="1"/>
</dbReference>